<dbReference type="Pfam" id="PF00665">
    <property type="entry name" value="rve"/>
    <property type="match status" value="1"/>
</dbReference>
<dbReference type="GO" id="GO:0015074">
    <property type="term" value="P:DNA integration"/>
    <property type="evidence" value="ECO:0007669"/>
    <property type="project" value="InterPro"/>
</dbReference>
<dbReference type="InterPro" id="IPR012337">
    <property type="entry name" value="RNaseH-like_sf"/>
</dbReference>
<name>A0A8J3IYJ7_9CHLR</name>
<dbReference type="EMBL" id="BNJK01000003">
    <property type="protein sequence ID" value="GHP00851.1"/>
    <property type="molecule type" value="Genomic_DNA"/>
</dbReference>
<keyword evidence="4" id="KW-1185">Reference proteome</keyword>
<sequence length="272" mass="31516">MKTMCRVLDVSESGFYAWRKREPSHRQRENEQLTEQIAQAFQMGRGVYGSPRVRAELQGQGIRCSKQRVARLMRQAGLRAVHKQRRVCTTDSHHNDPVAPNLLQRDFTAPAPNRKWLTDITAIWTAEGWLYLAVVLNVYSRFVVGWAMASHREESLVETALWMALGRRQPLEELLHHSDRGRKSTSLAYQAVLAQFPIQVSMSKKGDCYDNAMMESFFSSLKTECVHRQAYQSRAQAKQSVFEWIEVFYNRQRRHSSLGYISPVTYEQQTCL</sequence>
<protein>
    <submittedName>
        <fullName evidence="3">Transposase</fullName>
    </submittedName>
</protein>
<dbReference type="Pfam" id="PF13276">
    <property type="entry name" value="HTH_21"/>
    <property type="match status" value="1"/>
</dbReference>
<reference evidence="3" key="1">
    <citation type="submission" date="2020-10" db="EMBL/GenBank/DDBJ databases">
        <title>Taxonomic study of unclassified bacteria belonging to the class Ktedonobacteria.</title>
        <authorList>
            <person name="Yabe S."/>
            <person name="Wang C.M."/>
            <person name="Zheng Y."/>
            <person name="Sakai Y."/>
            <person name="Cavaletti L."/>
            <person name="Monciardini P."/>
            <person name="Donadio S."/>
        </authorList>
    </citation>
    <scope>NUCLEOTIDE SEQUENCE</scope>
    <source>
        <strain evidence="3">ID150040</strain>
    </source>
</reference>
<dbReference type="InterPro" id="IPR025948">
    <property type="entry name" value="HTH-like_dom"/>
</dbReference>
<gene>
    <name evidence="3" type="ORF">KSF_108980</name>
</gene>
<dbReference type="AlphaFoldDB" id="A0A8J3IYJ7"/>
<dbReference type="PANTHER" id="PTHR46889">
    <property type="entry name" value="TRANSPOSASE INSF FOR INSERTION SEQUENCE IS3B-RELATED"/>
    <property type="match status" value="1"/>
</dbReference>
<dbReference type="InterPro" id="IPR036397">
    <property type="entry name" value="RNaseH_sf"/>
</dbReference>
<dbReference type="InterPro" id="IPR001584">
    <property type="entry name" value="Integrase_cat-core"/>
</dbReference>
<dbReference type="GO" id="GO:0003676">
    <property type="term" value="F:nucleic acid binding"/>
    <property type="evidence" value="ECO:0007669"/>
    <property type="project" value="InterPro"/>
</dbReference>
<accession>A0A8J3IYJ7</accession>
<feature type="domain" description="Integrase catalytic" evidence="2">
    <location>
        <begin position="108"/>
        <end position="270"/>
    </location>
</feature>
<evidence type="ECO:0000313" key="4">
    <source>
        <dbReference type="Proteomes" id="UP000597444"/>
    </source>
</evidence>
<dbReference type="Pfam" id="PF13333">
    <property type="entry name" value="rve_2"/>
    <property type="match status" value="1"/>
</dbReference>
<dbReference type="InterPro" id="IPR048020">
    <property type="entry name" value="Transpos_IS3"/>
</dbReference>
<dbReference type="Gene3D" id="3.30.420.10">
    <property type="entry name" value="Ribonuclease H-like superfamily/Ribonuclease H"/>
    <property type="match status" value="1"/>
</dbReference>
<dbReference type="SUPFAM" id="SSF53098">
    <property type="entry name" value="Ribonuclease H-like"/>
    <property type="match status" value="1"/>
</dbReference>
<evidence type="ECO:0000259" key="2">
    <source>
        <dbReference type="PROSITE" id="PS50994"/>
    </source>
</evidence>
<organism evidence="3 4">
    <name type="scientific">Reticulibacter mediterranei</name>
    <dbReference type="NCBI Taxonomy" id="2778369"/>
    <lineage>
        <taxon>Bacteria</taxon>
        <taxon>Bacillati</taxon>
        <taxon>Chloroflexota</taxon>
        <taxon>Ktedonobacteria</taxon>
        <taxon>Ktedonobacterales</taxon>
        <taxon>Reticulibacteraceae</taxon>
        <taxon>Reticulibacter</taxon>
    </lineage>
</organism>
<evidence type="ECO:0000256" key="1">
    <source>
        <dbReference type="ARBA" id="ARBA00002286"/>
    </source>
</evidence>
<dbReference type="PANTHER" id="PTHR46889:SF4">
    <property type="entry name" value="TRANSPOSASE INSO FOR INSERTION SEQUENCE ELEMENT IS911B-RELATED"/>
    <property type="match status" value="1"/>
</dbReference>
<comment type="caution">
    <text evidence="3">The sequence shown here is derived from an EMBL/GenBank/DDBJ whole genome shotgun (WGS) entry which is preliminary data.</text>
</comment>
<proteinExistence type="predicted"/>
<evidence type="ECO:0000313" key="3">
    <source>
        <dbReference type="EMBL" id="GHP00851.1"/>
    </source>
</evidence>
<dbReference type="PROSITE" id="PS50994">
    <property type="entry name" value="INTEGRASE"/>
    <property type="match status" value="1"/>
</dbReference>
<comment type="function">
    <text evidence="1">Involved in the transposition of the insertion sequence.</text>
</comment>
<dbReference type="NCBIfam" id="NF033516">
    <property type="entry name" value="transpos_IS3"/>
    <property type="match status" value="1"/>
</dbReference>
<dbReference type="Proteomes" id="UP000597444">
    <property type="component" value="Unassembled WGS sequence"/>
</dbReference>
<dbReference type="InterPro" id="IPR050900">
    <property type="entry name" value="Transposase_IS3/IS150/IS904"/>
</dbReference>